<evidence type="ECO:0000313" key="2">
    <source>
        <dbReference type="EMBL" id="RLE13688.1"/>
    </source>
</evidence>
<evidence type="ECO:0000313" key="3">
    <source>
        <dbReference type="Proteomes" id="UP000280417"/>
    </source>
</evidence>
<name>A0A662DFN7_UNCAE</name>
<dbReference type="AlphaFoldDB" id="A0A662DFN7"/>
<sequence>MANHTSFKGYTIVSCGTLRKELNYLKDTGFLNPDKILFTAPGLHESQRELEKQLTKQLRNAKKYSERTVVVYGERCFLDPSNPYRDVDAIIQEQGTGISRIQAKSCIDMLASEEEREKISGGSKVYWLSPGWLVYWKKIFKEWDTAKANETFPYHDKAILLDPVGIFDEYSKSSPEKILEFSDWMKLEIEPYRIPLDRFKNLLLECVNEDKKGN</sequence>
<proteinExistence type="predicted"/>
<protein>
    <recommendedName>
        <fullName evidence="1">DUF1638 domain-containing protein</fullName>
    </recommendedName>
</protein>
<evidence type="ECO:0000259" key="1">
    <source>
        <dbReference type="Pfam" id="PF07796"/>
    </source>
</evidence>
<reference evidence="2 3" key="1">
    <citation type="submission" date="2018-06" db="EMBL/GenBank/DDBJ databases">
        <title>Extensive metabolic versatility and redundancy in microbially diverse, dynamic hydrothermal sediments.</title>
        <authorList>
            <person name="Dombrowski N."/>
            <person name="Teske A."/>
            <person name="Baker B.J."/>
        </authorList>
    </citation>
    <scope>NUCLEOTIDE SEQUENCE [LARGE SCALE GENOMIC DNA]</scope>
    <source>
        <strain evidence="2">B3_G15</strain>
    </source>
</reference>
<dbReference type="InterPro" id="IPR012437">
    <property type="entry name" value="DUF1638"/>
</dbReference>
<dbReference type="Pfam" id="PF07796">
    <property type="entry name" value="DUF1638"/>
    <property type="match status" value="1"/>
</dbReference>
<dbReference type="EMBL" id="QMQA01000082">
    <property type="protein sequence ID" value="RLE13688.1"/>
    <property type="molecule type" value="Genomic_DNA"/>
</dbReference>
<dbReference type="Proteomes" id="UP000280417">
    <property type="component" value="Unassembled WGS sequence"/>
</dbReference>
<accession>A0A662DFN7</accession>
<gene>
    <name evidence="2" type="ORF">DRJ04_03855</name>
</gene>
<feature type="domain" description="DUF1638" evidence="1">
    <location>
        <begin position="40"/>
        <end position="203"/>
    </location>
</feature>
<comment type="caution">
    <text evidence="2">The sequence shown here is derived from an EMBL/GenBank/DDBJ whole genome shotgun (WGS) entry which is preliminary data.</text>
</comment>
<organism evidence="2 3">
    <name type="scientific">Aerophobetes bacterium</name>
    <dbReference type="NCBI Taxonomy" id="2030807"/>
    <lineage>
        <taxon>Bacteria</taxon>
        <taxon>Candidatus Aerophobota</taxon>
    </lineage>
</organism>